<dbReference type="InterPro" id="IPR043216">
    <property type="entry name" value="PAP-like"/>
</dbReference>
<evidence type="ECO:0000256" key="4">
    <source>
        <dbReference type="ARBA" id="ARBA00022989"/>
    </source>
</evidence>
<keyword evidence="3 6" id="KW-0812">Transmembrane</keyword>
<dbReference type="SUPFAM" id="SSF48317">
    <property type="entry name" value="Acid phosphatase/Vanadium-dependent haloperoxidase"/>
    <property type="match status" value="1"/>
</dbReference>
<feature type="transmembrane region" description="Helical" evidence="6">
    <location>
        <begin position="96"/>
        <end position="119"/>
    </location>
</feature>
<feature type="transmembrane region" description="Helical" evidence="6">
    <location>
        <begin position="169"/>
        <end position="187"/>
    </location>
</feature>
<protein>
    <recommendedName>
        <fullName evidence="7">Phosphatidic acid phosphatase type 2/haloperoxidase domain-containing protein</fullName>
    </recommendedName>
</protein>
<evidence type="ECO:0000256" key="5">
    <source>
        <dbReference type="ARBA" id="ARBA00023136"/>
    </source>
</evidence>
<dbReference type="GO" id="GO:0006644">
    <property type="term" value="P:phospholipid metabolic process"/>
    <property type="evidence" value="ECO:0007669"/>
    <property type="project" value="InterPro"/>
</dbReference>
<dbReference type="PANTHER" id="PTHR10165:SF103">
    <property type="entry name" value="PHOSPHOLIPID PHOSPHATASE HOMOLOG 1.2 HOMOLOG"/>
    <property type="match status" value="1"/>
</dbReference>
<evidence type="ECO:0000256" key="2">
    <source>
        <dbReference type="ARBA" id="ARBA00008816"/>
    </source>
</evidence>
<evidence type="ECO:0000256" key="1">
    <source>
        <dbReference type="ARBA" id="ARBA00004141"/>
    </source>
</evidence>
<dbReference type="Proteomes" id="UP001497382">
    <property type="component" value="Unassembled WGS sequence"/>
</dbReference>
<dbReference type="Pfam" id="PF01569">
    <property type="entry name" value="PAP2"/>
    <property type="match status" value="1"/>
</dbReference>
<evidence type="ECO:0000256" key="3">
    <source>
        <dbReference type="ARBA" id="ARBA00022692"/>
    </source>
</evidence>
<feature type="transmembrane region" description="Helical" evidence="6">
    <location>
        <begin position="227"/>
        <end position="250"/>
    </location>
</feature>
<dbReference type="Gene3D" id="1.20.144.10">
    <property type="entry name" value="Phosphatidic acid phosphatase type 2/haloperoxidase"/>
    <property type="match status" value="1"/>
</dbReference>
<dbReference type="EMBL" id="CAXIEN010000044">
    <property type="protein sequence ID" value="CAL1269867.1"/>
    <property type="molecule type" value="Genomic_DNA"/>
</dbReference>
<organism evidence="8 9">
    <name type="scientific">Larinioides sclopetarius</name>
    <dbReference type="NCBI Taxonomy" id="280406"/>
    <lineage>
        <taxon>Eukaryota</taxon>
        <taxon>Metazoa</taxon>
        <taxon>Ecdysozoa</taxon>
        <taxon>Arthropoda</taxon>
        <taxon>Chelicerata</taxon>
        <taxon>Arachnida</taxon>
        <taxon>Araneae</taxon>
        <taxon>Araneomorphae</taxon>
        <taxon>Entelegynae</taxon>
        <taxon>Araneoidea</taxon>
        <taxon>Araneidae</taxon>
        <taxon>Larinioides</taxon>
    </lineage>
</organism>
<dbReference type="SMART" id="SM00014">
    <property type="entry name" value="acidPPc"/>
    <property type="match status" value="1"/>
</dbReference>
<comment type="caution">
    <text evidence="8">The sequence shown here is derived from an EMBL/GenBank/DDBJ whole genome shotgun (WGS) entry which is preliminary data.</text>
</comment>
<dbReference type="GO" id="GO:0008195">
    <property type="term" value="F:phosphatidate phosphatase activity"/>
    <property type="evidence" value="ECO:0007669"/>
    <property type="project" value="TreeGrafter"/>
</dbReference>
<feature type="transmembrane region" description="Helical" evidence="6">
    <location>
        <begin position="199"/>
        <end position="221"/>
    </location>
</feature>
<keyword evidence="4 6" id="KW-1133">Transmembrane helix</keyword>
<name>A0AAV1ZDM7_9ARAC</name>
<dbReference type="AlphaFoldDB" id="A0AAV1ZDM7"/>
<evidence type="ECO:0000313" key="8">
    <source>
        <dbReference type="EMBL" id="CAL1269867.1"/>
    </source>
</evidence>
<feature type="transmembrane region" description="Helical" evidence="6">
    <location>
        <begin position="54"/>
        <end position="75"/>
    </location>
</feature>
<keyword evidence="9" id="KW-1185">Reference proteome</keyword>
<evidence type="ECO:0000259" key="7">
    <source>
        <dbReference type="SMART" id="SM00014"/>
    </source>
</evidence>
<gene>
    <name evidence="8" type="ORF">LARSCL_LOCUS4980</name>
</gene>
<evidence type="ECO:0000313" key="9">
    <source>
        <dbReference type="Proteomes" id="UP001497382"/>
    </source>
</evidence>
<proteinExistence type="inferred from homology"/>
<comment type="subcellular location">
    <subcellularLocation>
        <location evidence="1">Membrane</location>
        <topology evidence="1">Multi-pass membrane protein</topology>
    </subcellularLocation>
</comment>
<evidence type="ECO:0000256" key="6">
    <source>
        <dbReference type="SAM" id="Phobius"/>
    </source>
</evidence>
<dbReference type="GO" id="GO:0007165">
    <property type="term" value="P:signal transduction"/>
    <property type="evidence" value="ECO:0007669"/>
    <property type="project" value="TreeGrafter"/>
</dbReference>
<accession>A0AAV1ZDM7</accession>
<dbReference type="InterPro" id="IPR036938">
    <property type="entry name" value="PAP2/HPO_sf"/>
</dbReference>
<keyword evidence="5 6" id="KW-0472">Membrane</keyword>
<dbReference type="GO" id="GO:0005886">
    <property type="term" value="C:plasma membrane"/>
    <property type="evidence" value="ECO:0007669"/>
    <property type="project" value="TreeGrafter"/>
</dbReference>
<dbReference type="InterPro" id="IPR000326">
    <property type="entry name" value="PAP2/HPO"/>
</dbReference>
<dbReference type="GO" id="GO:0046839">
    <property type="term" value="P:phospholipid dephosphorylation"/>
    <property type="evidence" value="ECO:0007669"/>
    <property type="project" value="TreeGrafter"/>
</dbReference>
<dbReference type="PANTHER" id="PTHR10165">
    <property type="entry name" value="LIPID PHOSPHATE PHOSPHATASE"/>
    <property type="match status" value="1"/>
</dbReference>
<feature type="domain" description="Phosphatidic acid phosphatase type 2/haloperoxidase" evidence="7">
    <location>
        <begin position="98"/>
        <end position="246"/>
    </location>
</feature>
<comment type="similarity">
    <text evidence="2">Belongs to the PA-phosphatase related phosphoesterase family.</text>
</comment>
<reference evidence="8 9" key="1">
    <citation type="submission" date="2024-04" db="EMBL/GenBank/DDBJ databases">
        <authorList>
            <person name="Rising A."/>
            <person name="Reimegard J."/>
            <person name="Sonavane S."/>
            <person name="Akerstrom W."/>
            <person name="Nylinder S."/>
            <person name="Hedman E."/>
            <person name="Kallberg Y."/>
        </authorList>
    </citation>
    <scope>NUCLEOTIDE SEQUENCE [LARGE SCALE GENOMIC DNA]</scope>
</reference>
<sequence>MEVKYRISMSSIPFRLLSFLFVIYNNSSWATFGKNIGFYCDDESIKKPFSGDSVHISYLFTVLLALFPLFIYISERLMRKEIMKNGSHSRTSSCRLFFKFYYSGFLYVLLVTEVLKVFFTELRPHFYYSCLPNMTNIDCSKGFITDFNCTNDGPSWLVERDIYKSFPSGHAALSCYAFIFMTMYMYSKKNDAVNSFLKMWWSRLIPPLCFVWAVICCVSRILDNRHFWWDVLTGICIGTVGGFATARLVLLKILRKSKS</sequence>